<keyword evidence="3" id="KW-1185">Reference proteome</keyword>
<accession>A0A3E1NS63</accession>
<organism evidence="2 3">
    <name type="scientific">Chitinophaga silvisoli</name>
    <dbReference type="NCBI Taxonomy" id="2291814"/>
    <lineage>
        <taxon>Bacteria</taxon>
        <taxon>Pseudomonadati</taxon>
        <taxon>Bacteroidota</taxon>
        <taxon>Chitinophagia</taxon>
        <taxon>Chitinophagales</taxon>
        <taxon>Chitinophagaceae</taxon>
        <taxon>Chitinophaga</taxon>
    </lineage>
</organism>
<protein>
    <submittedName>
        <fullName evidence="2">Uncharacterized protein</fullName>
    </submittedName>
</protein>
<dbReference type="OrthoDB" id="680412at2"/>
<feature type="signal peptide" evidence="1">
    <location>
        <begin position="1"/>
        <end position="23"/>
    </location>
</feature>
<feature type="chain" id="PRO_5017616165" evidence="1">
    <location>
        <begin position="24"/>
        <end position="75"/>
    </location>
</feature>
<dbReference type="Proteomes" id="UP000261174">
    <property type="component" value="Unassembled WGS sequence"/>
</dbReference>
<dbReference type="RefSeq" id="WP_116857522.1">
    <property type="nucleotide sequence ID" value="NZ_QTJV01000019.1"/>
</dbReference>
<comment type="caution">
    <text evidence="2">The sequence shown here is derived from an EMBL/GenBank/DDBJ whole genome shotgun (WGS) entry which is preliminary data.</text>
</comment>
<reference evidence="2 3" key="1">
    <citation type="submission" date="2018-08" db="EMBL/GenBank/DDBJ databases">
        <title>Chitinophaga sp. K20C18050901, a novel bacterium isolated from forest soil.</title>
        <authorList>
            <person name="Wang C."/>
        </authorList>
    </citation>
    <scope>NUCLEOTIDE SEQUENCE [LARGE SCALE GENOMIC DNA]</scope>
    <source>
        <strain evidence="2 3">K20C18050901</strain>
    </source>
</reference>
<gene>
    <name evidence="2" type="ORF">DXN04_32125</name>
</gene>
<dbReference type="AlphaFoldDB" id="A0A3E1NS63"/>
<evidence type="ECO:0000256" key="1">
    <source>
        <dbReference type="SAM" id="SignalP"/>
    </source>
</evidence>
<evidence type="ECO:0000313" key="3">
    <source>
        <dbReference type="Proteomes" id="UP000261174"/>
    </source>
</evidence>
<keyword evidence="1" id="KW-0732">Signal</keyword>
<evidence type="ECO:0000313" key="2">
    <source>
        <dbReference type="EMBL" id="RFM30763.1"/>
    </source>
</evidence>
<sequence>MKSILKISVVMLMLGYGSLTAVAQDKKQEGPKVKTEKKMKMKMKDHVCTQACHDSGKHVYAHGEKGHVCTSACKK</sequence>
<dbReference type="EMBL" id="QTJV01000019">
    <property type="protein sequence ID" value="RFM30763.1"/>
    <property type="molecule type" value="Genomic_DNA"/>
</dbReference>
<proteinExistence type="predicted"/>
<name>A0A3E1NS63_9BACT</name>